<feature type="transmembrane region" description="Helical" evidence="1">
    <location>
        <begin position="7"/>
        <end position="32"/>
    </location>
</feature>
<name>A0A1G2DAM0_9BACT</name>
<evidence type="ECO:0000313" key="3">
    <source>
        <dbReference type="Proteomes" id="UP000178099"/>
    </source>
</evidence>
<organism evidence="2 3">
    <name type="scientific">Candidatus Lloydbacteria bacterium RIFCSPHIGHO2_02_FULL_51_22</name>
    <dbReference type="NCBI Taxonomy" id="1798663"/>
    <lineage>
        <taxon>Bacteria</taxon>
        <taxon>Candidatus Lloydiibacteriota</taxon>
    </lineage>
</organism>
<dbReference type="Pfam" id="PF04367">
    <property type="entry name" value="DUF502"/>
    <property type="match status" value="1"/>
</dbReference>
<evidence type="ECO:0008006" key="4">
    <source>
        <dbReference type="Google" id="ProtNLM"/>
    </source>
</evidence>
<dbReference type="PANTHER" id="PTHR31876">
    <property type="entry name" value="COV-LIKE PROTEIN 1"/>
    <property type="match status" value="1"/>
</dbReference>
<accession>A0A1G2DAM0</accession>
<sequence length="209" mass="22874">MGKIKKVLGTAFLGGVVYLPAVLVVVFFWWVYGNVSEIVHPLALLVGERFGTSQSFSNALTIIAAFLFFLLTGFVVKTRIGRAVKEAHEKVLQKVIPFYSHIKWVVGQLLDREGKHIFSVPVKVIVRGTDGAIRFSLNGFITDESHENTEMVTVFIPTVPNPTTGIAVDLPKGIVFRVDIGTKEAMKVIFSCGGGSLALLEKVIARDSQ</sequence>
<proteinExistence type="predicted"/>
<dbReference type="EMBL" id="MHLN01000035">
    <property type="protein sequence ID" value="OGZ10679.1"/>
    <property type="molecule type" value="Genomic_DNA"/>
</dbReference>
<evidence type="ECO:0000313" key="2">
    <source>
        <dbReference type="EMBL" id="OGZ10679.1"/>
    </source>
</evidence>
<dbReference type="AlphaFoldDB" id="A0A1G2DAM0"/>
<evidence type="ECO:0000256" key="1">
    <source>
        <dbReference type="SAM" id="Phobius"/>
    </source>
</evidence>
<reference evidence="2 3" key="1">
    <citation type="journal article" date="2016" name="Nat. Commun.">
        <title>Thousands of microbial genomes shed light on interconnected biogeochemical processes in an aquifer system.</title>
        <authorList>
            <person name="Anantharaman K."/>
            <person name="Brown C.T."/>
            <person name="Hug L.A."/>
            <person name="Sharon I."/>
            <person name="Castelle C.J."/>
            <person name="Probst A.J."/>
            <person name="Thomas B.C."/>
            <person name="Singh A."/>
            <person name="Wilkins M.J."/>
            <person name="Karaoz U."/>
            <person name="Brodie E.L."/>
            <person name="Williams K.H."/>
            <person name="Hubbard S.S."/>
            <person name="Banfield J.F."/>
        </authorList>
    </citation>
    <scope>NUCLEOTIDE SEQUENCE [LARGE SCALE GENOMIC DNA]</scope>
</reference>
<comment type="caution">
    <text evidence="2">The sequence shown here is derived from an EMBL/GenBank/DDBJ whole genome shotgun (WGS) entry which is preliminary data.</text>
</comment>
<keyword evidence="1" id="KW-1133">Transmembrane helix</keyword>
<keyword evidence="1" id="KW-0812">Transmembrane</keyword>
<gene>
    <name evidence="2" type="ORF">A3D67_02300</name>
</gene>
<protein>
    <recommendedName>
        <fullName evidence="4">DUF502 domain-containing protein</fullName>
    </recommendedName>
</protein>
<dbReference type="InterPro" id="IPR007462">
    <property type="entry name" value="COV1-like"/>
</dbReference>
<dbReference type="Proteomes" id="UP000178099">
    <property type="component" value="Unassembled WGS sequence"/>
</dbReference>
<keyword evidence="1" id="KW-0472">Membrane</keyword>
<feature type="transmembrane region" description="Helical" evidence="1">
    <location>
        <begin position="56"/>
        <end position="76"/>
    </location>
</feature>
<dbReference type="PANTHER" id="PTHR31876:SF26">
    <property type="entry name" value="PROTEIN LIKE COV 2"/>
    <property type="match status" value="1"/>
</dbReference>